<comment type="subunit">
    <text evidence="6">Consists of a catalytic RNA component and at least 4-5 protein subunits.</text>
</comment>
<name>A0A1H9FCH9_9EURY</name>
<comment type="similarity">
    <text evidence="6">Belongs to the eukaryotic/archaeal RNase P protein component 3 family.</text>
</comment>
<dbReference type="InterPro" id="IPR016195">
    <property type="entry name" value="Pol/histidinol_Pase-like"/>
</dbReference>
<accession>A0A1H9FCH9</accession>
<keyword evidence="3 6" id="KW-0540">Nuclease</keyword>
<evidence type="ECO:0000313" key="7">
    <source>
        <dbReference type="EMBL" id="SEQ35545.1"/>
    </source>
</evidence>
<keyword evidence="4 6" id="KW-0255">Endonuclease</keyword>
<dbReference type="GO" id="GO:0005737">
    <property type="term" value="C:cytoplasm"/>
    <property type="evidence" value="ECO:0007669"/>
    <property type="project" value="UniProtKB-SubCell"/>
</dbReference>
<dbReference type="GO" id="GO:0004526">
    <property type="term" value="F:ribonuclease P activity"/>
    <property type="evidence" value="ECO:0007669"/>
    <property type="project" value="UniProtKB-UniRule"/>
</dbReference>
<dbReference type="AlphaFoldDB" id="A0A1H9FCH9"/>
<dbReference type="InterPro" id="IPR023539">
    <property type="entry name" value="RNase_P_comp-3_arc"/>
</dbReference>
<evidence type="ECO:0000256" key="3">
    <source>
        <dbReference type="ARBA" id="ARBA00022722"/>
    </source>
</evidence>
<comment type="catalytic activity">
    <reaction evidence="6">
        <text>Endonucleolytic cleavage of RNA, removing 5'-extranucleotides from tRNA precursor.</text>
        <dbReference type="EC" id="3.1.26.5"/>
    </reaction>
</comment>
<organism evidence="7 8">
    <name type="scientific">Natrinema salaciae</name>
    <dbReference type="NCBI Taxonomy" id="1186196"/>
    <lineage>
        <taxon>Archaea</taxon>
        <taxon>Methanobacteriati</taxon>
        <taxon>Methanobacteriota</taxon>
        <taxon>Stenosarchaea group</taxon>
        <taxon>Halobacteria</taxon>
        <taxon>Halobacteriales</taxon>
        <taxon>Natrialbaceae</taxon>
        <taxon>Natrinema</taxon>
    </lineage>
</organism>
<keyword evidence="1 6" id="KW-0963">Cytoplasm</keyword>
<dbReference type="InterPro" id="IPR002738">
    <property type="entry name" value="RNase_P_p30"/>
</dbReference>
<evidence type="ECO:0000256" key="2">
    <source>
        <dbReference type="ARBA" id="ARBA00022694"/>
    </source>
</evidence>
<gene>
    <name evidence="6" type="primary">rnp3</name>
    <name evidence="7" type="ORF">SAMN04489841_1539</name>
</gene>
<dbReference type="EMBL" id="FOFD01000002">
    <property type="protein sequence ID" value="SEQ35545.1"/>
    <property type="molecule type" value="Genomic_DNA"/>
</dbReference>
<dbReference type="Pfam" id="PF01876">
    <property type="entry name" value="RNase_P_p30"/>
    <property type="match status" value="1"/>
</dbReference>
<reference evidence="8" key="1">
    <citation type="submission" date="2016-10" db="EMBL/GenBank/DDBJ databases">
        <authorList>
            <person name="Varghese N."/>
            <person name="Submissions S."/>
        </authorList>
    </citation>
    <scope>NUCLEOTIDE SEQUENCE [LARGE SCALE GENOMIC DNA]</scope>
    <source>
        <strain evidence="8">DSM 25055</strain>
    </source>
</reference>
<comment type="subcellular location">
    <subcellularLocation>
        <location evidence="6">Cytoplasm</location>
    </subcellularLocation>
</comment>
<keyword evidence="2 6" id="KW-0819">tRNA processing</keyword>
<evidence type="ECO:0000256" key="1">
    <source>
        <dbReference type="ARBA" id="ARBA00022490"/>
    </source>
</evidence>
<dbReference type="GO" id="GO:0001682">
    <property type="term" value="P:tRNA 5'-leader removal"/>
    <property type="evidence" value="ECO:0007669"/>
    <property type="project" value="UniProtKB-UniRule"/>
</dbReference>
<dbReference type="STRING" id="1186196.SAMN04489841_1539"/>
<dbReference type="RefSeq" id="WP_090615799.1">
    <property type="nucleotide sequence ID" value="NZ_FOFD01000002.1"/>
</dbReference>
<dbReference type="HAMAP" id="MF_00756">
    <property type="entry name" value="RNase_P_3"/>
    <property type="match status" value="1"/>
</dbReference>
<evidence type="ECO:0000256" key="6">
    <source>
        <dbReference type="HAMAP-Rule" id="MF_00756"/>
    </source>
</evidence>
<dbReference type="Proteomes" id="UP000199114">
    <property type="component" value="Unassembled WGS sequence"/>
</dbReference>
<evidence type="ECO:0000313" key="8">
    <source>
        <dbReference type="Proteomes" id="UP000199114"/>
    </source>
</evidence>
<dbReference type="EC" id="3.1.26.5" evidence="6"/>
<keyword evidence="8" id="KW-1185">Reference proteome</keyword>
<dbReference type="Gene3D" id="3.20.20.140">
    <property type="entry name" value="Metal-dependent hydrolases"/>
    <property type="match status" value="1"/>
</dbReference>
<dbReference type="GO" id="GO:0030677">
    <property type="term" value="C:ribonuclease P complex"/>
    <property type="evidence" value="ECO:0007669"/>
    <property type="project" value="UniProtKB-UniRule"/>
</dbReference>
<dbReference type="OrthoDB" id="85765at2157"/>
<evidence type="ECO:0000256" key="5">
    <source>
        <dbReference type="ARBA" id="ARBA00022801"/>
    </source>
</evidence>
<evidence type="ECO:0000256" key="4">
    <source>
        <dbReference type="ARBA" id="ARBA00022759"/>
    </source>
</evidence>
<keyword evidence="5 6" id="KW-0378">Hydrolase</keyword>
<comment type="function">
    <text evidence="6">Part of ribonuclease P, a protein complex that generates mature tRNA molecules by cleaving their 5'-ends.</text>
</comment>
<proteinExistence type="inferred from homology"/>
<protein>
    <recommendedName>
        <fullName evidence="6">Ribonuclease P protein component 3</fullName>
        <shortName evidence="6">RNase P component 3</shortName>
        <ecNumber evidence="6">3.1.26.5</ecNumber>
    </recommendedName>
    <alternativeName>
        <fullName evidence="6">Rpp30</fullName>
    </alternativeName>
</protein>
<dbReference type="SUPFAM" id="SSF89550">
    <property type="entry name" value="PHP domain-like"/>
    <property type="match status" value="1"/>
</dbReference>
<sequence length="234" mass="25871">MYEAVHAHPDGESTVARFANRAADYGYEGVVVRNHSDARAEYDPEEISEEYGIDVVEGVEIRADDPQEASGSVGNFRSSQTIVGIHGGTTTMNRFAVEQTKVDVLAHPMTGDGDVNHVLAKAAVENGVRIEFDLAGVLRESGGHRVRILQSLRKLREIVDHYDAPYVVSADPTSHLELRTPRELKALGEQIGFTREFVGDGLAEWGRLAERNRHVDSESFIEPGVQRGRYEEDS</sequence>